<dbReference type="AlphaFoldDB" id="A0A840S0Y1"/>
<protein>
    <recommendedName>
        <fullName evidence="4">DUF3108 domain-containing protein</fullName>
    </recommendedName>
</protein>
<dbReference type="RefSeq" id="WP_168056052.1">
    <property type="nucleotide sequence ID" value="NZ_JAAOZT010000008.1"/>
</dbReference>
<evidence type="ECO:0000256" key="1">
    <source>
        <dbReference type="SAM" id="MobiDB-lite"/>
    </source>
</evidence>
<accession>A0A840S0Y1</accession>
<gene>
    <name evidence="2" type="ORF">HNR39_004235</name>
</gene>
<dbReference type="InterPro" id="IPR021457">
    <property type="entry name" value="DUF3108"/>
</dbReference>
<evidence type="ECO:0000313" key="2">
    <source>
        <dbReference type="EMBL" id="MBB5202371.1"/>
    </source>
</evidence>
<comment type="caution">
    <text evidence="2">The sequence shown here is derived from an EMBL/GenBank/DDBJ whole genome shotgun (WGS) entry which is preliminary data.</text>
</comment>
<proteinExistence type="predicted"/>
<feature type="region of interest" description="Disordered" evidence="1">
    <location>
        <begin position="78"/>
        <end position="117"/>
    </location>
</feature>
<organism evidence="2 3">
    <name type="scientific">Glaciimonas immobilis</name>
    <dbReference type="NCBI Taxonomy" id="728004"/>
    <lineage>
        <taxon>Bacteria</taxon>
        <taxon>Pseudomonadati</taxon>
        <taxon>Pseudomonadota</taxon>
        <taxon>Betaproteobacteria</taxon>
        <taxon>Burkholderiales</taxon>
        <taxon>Oxalobacteraceae</taxon>
        <taxon>Glaciimonas</taxon>
    </lineage>
</organism>
<dbReference type="Pfam" id="PF11306">
    <property type="entry name" value="DUF3108"/>
    <property type="match status" value="1"/>
</dbReference>
<name>A0A840S0Y1_9BURK</name>
<dbReference type="EMBL" id="JACHHQ010000014">
    <property type="protein sequence ID" value="MBB5202371.1"/>
    <property type="molecule type" value="Genomic_DNA"/>
</dbReference>
<sequence>MTRLFLNAIQTVRSPRPPGSKAPRRWLFMLAISLLLHLSLIKWGSEMLGIQQSASHPAPIVIATLIGLPPVAKPILSPTPVAPKPAPVKPKAQKKTISRPQKISAEPEVPDTPIRETRTPILPTDAVSNIALGNAAEPVPITDNAANAATPTAPVPAAPPTASPTAAPSPTANALHFQTKPPPSAELKYDVEALSKGQTYHGGGKITWQTDGSHYTINGEAGVLFISALDFKSTGEINGFGVAPTLYTEKKFRKPPTSTTFQRDQNTITFSASANNYPRTGGEQDRASIVWQLASIGRGDASQIIPGSVIDLFVAGDKDAETWRFQVLGQEDIKVSTGTVKTWHLARKPQLGSTEKTLDIWLAPEQQWYPVRLRFTEKDGDYLDMSLSNLKQLVASAAPG</sequence>
<feature type="compositionally biased region" description="Pro residues" evidence="1">
    <location>
        <begin position="153"/>
        <end position="162"/>
    </location>
</feature>
<evidence type="ECO:0000313" key="3">
    <source>
        <dbReference type="Proteomes" id="UP000571084"/>
    </source>
</evidence>
<feature type="region of interest" description="Disordered" evidence="1">
    <location>
        <begin position="145"/>
        <end position="172"/>
    </location>
</feature>
<feature type="compositionally biased region" description="Low complexity" evidence="1">
    <location>
        <begin position="163"/>
        <end position="172"/>
    </location>
</feature>
<dbReference type="Proteomes" id="UP000571084">
    <property type="component" value="Unassembled WGS sequence"/>
</dbReference>
<keyword evidence="3" id="KW-1185">Reference proteome</keyword>
<reference evidence="2 3" key="1">
    <citation type="submission" date="2020-08" db="EMBL/GenBank/DDBJ databases">
        <title>Genomic Encyclopedia of Type Strains, Phase IV (KMG-IV): sequencing the most valuable type-strain genomes for metagenomic binning, comparative biology and taxonomic classification.</title>
        <authorList>
            <person name="Goeker M."/>
        </authorList>
    </citation>
    <scope>NUCLEOTIDE SEQUENCE [LARGE SCALE GENOMIC DNA]</scope>
    <source>
        <strain evidence="2 3">DSM 23240</strain>
    </source>
</reference>
<evidence type="ECO:0008006" key="4">
    <source>
        <dbReference type="Google" id="ProtNLM"/>
    </source>
</evidence>